<accession>A0ABS4FUW5</accession>
<dbReference type="RefSeq" id="WP_245251498.1">
    <property type="nucleotide sequence ID" value="NZ_JAGGKG010000015.1"/>
</dbReference>
<dbReference type="InterPro" id="IPR029070">
    <property type="entry name" value="Chitinase_insertion_sf"/>
</dbReference>
<dbReference type="PROSITE" id="PS51781">
    <property type="entry name" value="SH3B"/>
    <property type="match status" value="1"/>
</dbReference>
<comment type="caution">
    <text evidence="3">The sequence shown here is derived from an EMBL/GenBank/DDBJ whole genome shotgun (WGS) entry which is preliminary data.</text>
</comment>
<feature type="domain" description="SH3b" evidence="1">
    <location>
        <begin position="170"/>
        <end position="235"/>
    </location>
</feature>
<feature type="domain" description="GH18" evidence="2">
    <location>
        <begin position="256"/>
        <end position="572"/>
    </location>
</feature>
<evidence type="ECO:0000313" key="4">
    <source>
        <dbReference type="Proteomes" id="UP001519272"/>
    </source>
</evidence>
<dbReference type="InterPro" id="IPR036582">
    <property type="entry name" value="Mao_N_sf"/>
</dbReference>
<dbReference type="Pfam" id="PF07833">
    <property type="entry name" value="Cu_amine_oxidN1"/>
    <property type="match status" value="1"/>
</dbReference>
<sequence length="572" mass="64479">MKTRRSNTNIGRKKGGKFKRFVLLLILCAGAYWAFTQYVPNWRHIDPDWKGKYDKPIFVQDELMKGTAIGEKDNLKLPLPVLQEAIDNNIKYEQKSGSVIITTQRKLVLLKPEDKLATVNNKPMQLRFAPEVVKDIVYLPADLITELYGTEIKQDASGAVLLYQPGEVLQTGKIEGDGKDTVPMRKGASIHEPILYDIPSGTQLRVLENGAVWVYVQLDNGYAGYVKSNKISLGDENTIPVPEQQLSAGKEKWKSRKVNLTWEAVYQAPPKTSSIGALPGVNVVSPTWFSLVDGDGNVKSKADRNYVTWAHGRNMQVWGLFNNSFDPDLTTEALSTFDKRITTILQMLHYAKLYDLDGINIDYENVHTKDKENLNQFMRELWPLAQEQGLVVSIDVTPKSNSEMWSAFLDRRELSKVVDYVIVMAYDEHWAASPKAGSVASLPWTEAAINKIIKEDEIPADKLIMGVPLYTRVWTETQKEGETKVSSKAIGMSKAQEIVKTNKLKPKFLEDVGQNYVEYQEDGATKKIWLEDKKSLEARVKLIKSLNLAGVATWTRSFGSSEAWEVLKTISE</sequence>
<proteinExistence type="predicted"/>
<evidence type="ECO:0000259" key="2">
    <source>
        <dbReference type="PROSITE" id="PS51910"/>
    </source>
</evidence>
<keyword evidence="4" id="KW-1185">Reference proteome</keyword>
<dbReference type="PANTHER" id="PTHR46066:SF2">
    <property type="entry name" value="CHITINASE DOMAIN-CONTAINING PROTEIN 1"/>
    <property type="match status" value="1"/>
</dbReference>
<dbReference type="InterPro" id="IPR011583">
    <property type="entry name" value="Chitinase_II/V-like_cat"/>
</dbReference>
<dbReference type="SUPFAM" id="SSF51445">
    <property type="entry name" value="(Trans)glycosidases"/>
    <property type="match status" value="1"/>
</dbReference>
<dbReference type="SUPFAM" id="SSF55383">
    <property type="entry name" value="Copper amine oxidase, domain N"/>
    <property type="match status" value="1"/>
</dbReference>
<dbReference type="Gene3D" id="2.30.30.40">
    <property type="entry name" value="SH3 Domains"/>
    <property type="match status" value="1"/>
</dbReference>
<dbReference type="Pfam" id="PF00704">
    <property type="entry name" value="Glyco_hydro_18"/>
    <property type="match status" value="1"/>
</dbReference>
<dbReference type="PROSITE" id="PS51910">
    <property type="entry name" value="GH18_2"/>
    <property type="match status" value="1"/>
</dbReference>
<dbReference type="Gene3D" id="3.20.20.80">
    <property type="entry name" value="Glycosidases"/>
    <property type="match status" value="1"/>
</dbReference>
<dbReference type="EMBL" id="JAGGKG010000015">
    <property type="protein sequence ID" value="MBP1906365.1"/>
    <property type="molecule type" value="Genomic_DNA"/>
</dbReference>
<dbReference type="SMART" id="SM00636">
    <property type="entry name" value="Glyco_18"/>
    <property type="match status" value="1"/>
</dbReference>
<dbReference type="InterPro" id="IPR017853">
    <property type="entry name" value="GH"/>
</dbReference>
<evidence type="ECO:0000313" key="3">
    <source>
        <dbReference type="EMBL" id="MBP1906365.1"/>
    </source>
</evidence>
<dbReference type="PANTHER" id="PTHR46066">
    <property type="entry name" value="CHITINASE DOMAIN-CONTAINING PROTEIN 1 FAMILY MEMBER"/>
    <property type="match status" value="1"/>
</dbReference>
<dbReference type="InterPro" id="IPR003646">
    <property type="entry name" value="SH3-like_bac-type"/>
</dbReference>
<dbReference type="Gene3D" id="3.10.50.10">
    <property type="match status" value="1"/>
</dbReference>
<dbReference type="Pfam" id="PF08239">
    <property type="entry name" value="SH3_3"/>
    <property type="match status" value="1"/>
</dbReference>
<evidence type="ECO:0000259" key="1">
    <source>
        <dbReference type="PROSITE" id="PS51781"/>
    </source>
</evidence>
<name>A0ABS4FUW5_9BACL</name>
<organism evidence="3 4">
    <name type="scientific">Paenibacillus turicensis</name>
    <dbReference type="NCBI Taxonomy" id="160487"/>
    <lineage>
        <taxon>Bacteria</taxon>
        <taxon>Bacillati</taxon>
        <taxon>Bacillota</taxon>
        <taxon>Bacilli</taxon>
        <taxon>Bacillales</taxon>
        <taxon>Paenibacillaceae</taxon>
        <taxon>Paenibacillus</taxon>
    </lineage>
</organism>
<gene>
    <name evidence="3" type="ORF">J2Z32_003015</name>
</gene>
<dbReference type="InterPro" id="IPR001223">
    <property type="entry name" value="Glyco_hydro18_cat"/>
</dbReference>
<dbReference type="Gene3D" id="3.30.457.10">
    <property type="entry name" value="Copper amine oxidase-like, N-terminal domain"/>
    <property type="match status" value="1"/>
</dbReference>
<dbReference type="InterPro" id="IPR012854">
    <property type="entry name" value="Cu_amine_oxidase-like_N"/>
</dbReference>
<dbReference type="Proteomes" id="UP001519272">
    <property type="component" value="Unassembled WGS sequence"/>
</dbReference>
<protein>
    <submittedName>
        <fullName evidence="3">Spore germination protein YaaH</fullName>
    </submittedName>
</protein>
<reference evidence="3 4" key="1">
    <citation type="submission" date="2021-03" db="EMBL/GenBank/DDBJ databases">
        <title>Genomic Encyclopedia of Type Strains, Phase IV (KMG-IV): sequencing the most valuable type-strain genomes for metagenomic binning, comparative biology and taxonomic classification.</title>
        <authorList>
            <person name="Goeker M."/>
        </authorList>
    </citation>
    <scope>NUCLEOTIDE SEQUENCE [LARGE SCALE GENOMIC DNA]</scope>
    <source>
        <strain evidence="3 4">DSM 14349</strain>
    </source>
</reference>